<dbReference type="Gene3D" id="1.10.490.10">
    <property type="entry name" value="Globins"/>
    <property type="match status" value="1"/>
</dbReference>
<dbReference type="RefSeq" id="WP_099730620.1">
    <property type="nucleotide sequence ID" value="NZ_VJWE01000016.1"/>
</dbReference>
<sequence>MTEEAHPTQTAGKLAPSAESITQLVHGFYGDVRRDPLLGPVFEKALHGQWDAHLQRLVDFWSTVALGARSFKGDVFGKHMALEGVTPAHFAAWVALWQQHTNRLFAPEVAHDLQVAAHGIARNLFRGYFANDPGFVQPRDEGHGRDEHGARHQGSGETQRG</sequence>
<dbReference type="AlphaFoldDB" id="A0A561XEP5"/>
<organism evidence="2 3">
    <name type="scientific">Acidovorax delafieldii</name>
    <name type="common">Pseudomonas delafieldii</name>
    <dbReference type="NCBI Taxonomy" id="47920"/>
    <lineage>
        <taxon>Bacteria</taxon>
        <taxon>Pseudomonadati</taxon>
        <taxon>Pseudomonadota</taxon>
        <taxon>Betaproteobacteria</taxon>
        <taxon>Burkholderiales</taxon>
        <taxon>Comamonadaceae</taxon>
        <taxon>Acidovorax</taxon>
    </lineage>
</organism>
<feature type="compositionally biased region" description="Basic and acidic residues" evidence="1">
    <location>
        <begin position="138"/>
        <end position="150"/>
    </location>
</feature>
<evidence type="ECO:0000313" key="2">
    <source>
        <dbReference type="EMBL" id="TWG34583.1"/>
    </source>
</evidence>
<gene>
    <name evidence="2" type="ORF">ATF69_3580</name>
</gene>
<proteinExistence type="predicted"/>
<dbReference type="InterPro" id="IPR012292">
    <property type="entry name" value="Globin/Proto"/>
</dbReference>
<name>A0A561XEP5_ACIDE</name>
<dbReference type="CDD" id="cd08916">
    <property type="entry name" value="TrHb3_P"/>
    <property type="match status" value="1"/>
</dbReference>
<reference evidence="2 3" key="1">
    <citation type="journal article" date="2015" name="Stand. Genomic Sci.">
        <title>Genomic Encyclopedia of Bacterial and Archaeal Type Strains, Phase III: the genomes of soil and plant-associated and newly described type strains.</title>
        <authorList>
            <person name="Whitman W.B."/>
            <person name="Woyke T."/>
            <person name="Klenk H.P."/>
            <person name="Zhou Y."/>
            <person name="Lilburn T.G."/>
            <person name="Beck B.J."/>
            <person name="De Vos P."/>
            <person name="Vandamme P."/>
            <person name="Eisen J.A."/>
            <person name="Garrity G."/>
            <person name="Hugenholtz P."/>
            <person name="Kyrpides N.C."/>
        </authorList>
    </citation>
    <scope>NUCLEOTIDE SEQUENCE [LARGE SCALE GENOMIC DNA]</scope>
    <source>
        <strain evidence="2 3">DSM 64</strain>
    </source>
</reference>
<feature type="region of interest" description="Disordered" evidence="1">
    <location>
        <begin position="136"/>
        <end position="161"/>
    </location>
</feature>
<protein>
    <submittedName>
        <fullName evidence="2">Hemoglobin</fullName>
    </submittedName>
</protein>
<dbReference type="Proteomes" id="UP000321485">
    <property type="component" value="Unassembled WGS sequence"/>
</dbReference>
<dbReference type="InterPro" id="IPR009050">
    <property type="entry name" value="Globin-like_sf"/>
</dbReference>
<evidence type="ECO:0000313" key="3">
    <source>
        <dbReference type="Proteomes" id="UP000321485"/>
    </source>
</evidence>
<comment type="caution">
    <text evidence="2">The sequence shown here is derived from an EMBL/GenBank/DDBJ whole genome shotgun (WGS) entry which is preliminary data.</text>
</comment>
<dbReference type="GeneID" id="51112621"/>
<dbReference type="SUPFAM" id="SSF46458">
    <property type="entry name" value="Globin-like"/>
    <property type="match status" value="1"/>
</dbReference>
<dbReference type="EMBL" id="VJWE01000016">
    <property type="protein sequence ID" value="TWG34583.1"/>
    <property type="molecule type" value="Genomic_DNA"/>
</dbReference>
<dbReference type="GO" id="GO:0020037">
    <property type="term" value="F:heme binding"/>
    <property type="evidence" value="ECO:0007669"/>
    <property type="project" value="InterPro"/>
</dbReference>
<evidence type="ECO:0000256" key="1">
    <source>
        <dbReference type="SAM" id="MobiDB-lite"/>
    </source>
</evidence>
<accession>A0A561XEP5</accession>
<dbReference type="GO" id="GO:0019825">
    <property type="term" value="F:oxygen binding"/>
    <property type="evidence" value="ECO:0007669"/>
    <property type="project" value="InterPro"/>
</dbReference>